<evidence type="ECO:0000313" key="2">
    <source>
        <dbReference type="EMBL" id="SFC17014.1"/>
    </source>
</evidence>
<gene>
    <name evidence="2" type="ORF">SAMN05421762_0057</name>
</gene>
<dbReference type="AlphaFoldDB" id="A0A1I1GZC3"/>
<dbReference type="STRING" id="517719.SAMN05421762_0057"/>
<feature type="chain" id="PRO_5014187023" description="Oxidoreductase molybdopterin-binding domain-containing protein" evidence="1">
    <location>
        <begin position="25"/>
        <end position="171"/>
    </location>
</feature>
<feature type="signal peptide" evidence="1">
    <location>
        <begin position="1"/>
        <end position="24"/>
    </location>
</feature>
<accession>A0A1I1GZC3</accession>
<evidence type="ECO:0000313" key="3">
    <source>
        <dbReference type="Proteomes" id="UP000231644"/>
    </source>
</evidence>
<reference evidence="2 3" key="1">
    <citation type="submission" date="2016-10" db="EMBL/GenBank/DDBJ databases">
        <authorList>
            <person name="de Groot N.N."/>
        </authorList>
    </citation>
    <scope>NUCLEOTIDE SEQUENCE [LARGE SCALE GENOMIC DNA]</scope>
    <source>
        <strain evidence="2 3">DSM 29619</strain>
    </source>
</reference>
<sequence length="171" mass="18365">MLTTTTKTALSTIAALCLAASVQAADLGQPEGETILTISGEITTTNAGATATFDQAMLEAMDTVTYETETIWTEGPQTFTGVLLSDLMELVGATGDSLAATAINDYAVKIPATDWVDGGPIIAYLQNGNPMSVRDKGPLWVIYPYDDNPDYQSEVTYSRSIWQLDRITVEK</sequence>
<keyword evidence="3" id="KW-1185">Reference proteome</keyword>
<dbReference type="SUPFAM" id="SSF56524">
    <property type="entry name" value="Oxidoreductase molybdopterin-binding domain"/>
    <property type="match status" value="1"/>
</dbReference>
<keyword evidence="1" id="KW-0732">Signal</keyword>
<proteinExistence type="predicted"/>
<dbReference type="EMBL" id="FOLX01000001">
    <property type="protein sequence ID" value="SFC17014.1"/>
    <property type="molecule type" value="Genomic_DNA"/>
</dbReference>
<dbReference type="Proteomes" id="UP000231644">
    <property type="component" value="Unassembled WGS sequence"/>
</dbReference>
<dbReference type="Gene3D" id="3.90.420.10">
    <property type="entry name" value="Oxidoreductase, molybdopterin-binding domain"/>
    <property type="match status" value="1"/>
</dbReference>
<dbReference type="RefSeq" id="WP_244525476.1">
    <property type="nucleotide sequence ID" value="NZ_CAXQIN010000062.1"/>
</dbReference>
<dbReference type="InterPro" id="IPR036374">
    <property type="entry name" value="OxRdtase_Mopterin-bd_sf"/>
</dbReference>
<evidence type="ECO:0008006" key="4">
    <source>
        <dbReference type="Google" id="ProtNLM"/>
    </source>
</evidence>
<protein>
    <recommendedName>
        <fullName evidence="4">Oxidoreductase molybdopterin-binding domain-containing protein</fullName>
    </recommendedName>
</protein>
<evidence type="ECO:0000256" key="1">
    <source>
        <dbReference type="SAM" id="SignalP"/>
    </source>
</evidence>
<name>A0A1I1GZC3_9RHOB</name>
<organism evidence="2 3">
    <name type="scientific">Pseudooceanicola nitratireducens</name>
    <dbReference type="NCBI Taxonomy" id="517719"/>
    <lineage>
        <taxon>Bacteria</taxon>
        <taxon>Pseudomonadati</taxon>
        <taxon>Pseudomonadota</taxon>
        <taxon>Alphaproteobacteria</taxon>
        <taxon>Rhodobacterales</taxon>
        <taxon>Paracoccaceae</taxon>
        <taxon>Pseudooceanicola</taxon>
    </lineage>
</organism>